<dbReference type="InterPro" id="IPR039146">
    <property type="entry name" value="GPANK1"/>
</dbReference>
<dbReference type="AlphaFoldDB" id="A0A8H3FMT0"/>
<evidence type="ECO:0000313" key="4">
    <source>
        <dbReference type="Proteomes" id="UP000664169"/>
    </source>
</evidence>
<dbReference type="PANTHER" id="PTHR20923:SF1">
    <property type="entry name" value="G PATCH DOMAIN AND ANKYRIN REPEAT-CONTAINING PROTEIN 1"/>
    <property type="match status" value="1"/>
</dbReference>
<evidence type="ECO:0000256" key="1">
    <source>
        <dbReference type="SAM" id="MobiDB-lite"/>
    </source>
</evidence>
<keyword evidence="4" id="KW-1185">Reference proteome</keyword>
<dbReference type="PANTHER" id="PTHR20923">
    <property type="entry name" value="BAT4 PROTEIN-RELATED"/>
    <property type="match status" value="1"/>
</dbReference>
<evidence type="ECO:0000313" key="3">
    <source>
        <dbReference type="EMBL" id="CAF9927394.1"/>
    </source>
</evidence>
<feature type="compositionally biased region" description="Low complexity" evidence="1">
    <location>
        <begin position="48"/>
        <end position="67"/>
    </location>
</feature>
<dbReference type="Pfam" id="PF01585">
    <property type="entry name" value="G-patch"/>
    <property type="match status" value="1"/>
</dbReference>
<dbReference type="InterPro" id="IPR000467">
    <property type="entry name" value="G_patch_dom"/>
</dbReference>
<dbReference type="GO" id="GO:0003676">
    <property type="term" value="F:nucleic acid binding"/>
    <property type="evidence" value="ECO:0007669"/>
    <property type="project" value="InterPro"/>
</dbReference>
<feature type="domain" description="G-patch" evidence="2">
    <location>
        <begin position="169"/>
        <end position="217"/>
    </location>
</feature>
<comment type="caution">
    <text evidence="3">The sequence shown here is derived from an EMBL/GenBank/DDBJ whole genome shotgun (WGS) entry which is preliminary data.</text>
</comment>
<feature type="compositionally biased region" description="Low complexity" evidence="1">
    <location>
        <begin position="1"/>
        <end position="15"/>
    </location>
</feature>
<protein>
    <recommendedName>
        <fullName evidence="2">G-patch domain-containing protein</fullName>
    </recommendedName>
</protein>
<dbReference type="SMART" id="SM00443">
    <property type="entry name" value="G_patch"/>
    <property type="match status" value="1"/>
</dbReference>
<dbReference type="EMBL" id="CAJPDQ010000027">
    <property type="protein sequence ID" value="CAF9927394.1"/>
    <property type="molecule type" value="Genomic_DNA"/>
</dbReference>
<feature type="region of interest" description="Disordered" evidence="1">
    <location>
        <begin position="1"/>
        <end position="75"/>
    </location>
</feature>
<sequence length="267" mass="28908">MPTSSASDSDSDSSSTNIPVPPTLHLQRPFGSGLHRKPITFIRASPSTTTTTTTTANNNNNNNTTETAQPRKKKSAAEQYLDIISTAPPRLVSAAVESPVAEKEDFVGEAEETEGKEICRVCRLPLSTGITDINTTTNAANATATAPHESLLAHQVCLAHVHPPSALDRRRMGVRYLVSCGWDPDSREGLGRRGEGRRVPVKAVEKRDTLGLGVVKPAVVVLDKVIKKKVGAKEARLLAAREKRRDEQLRELVLGRGKEVERILRGG</sequence>
<gene>
    <name evidence="3" type="ORF">GOMPHAMPRED_004383</name>
</gene>
<reference evidence="3" key="1">
    <citation type="submission" date="2021-03" db="EMBL/GenBank/DDBJ databases">
        <authorList>
            <person name="Tagirdzhanova G."/>
        </authorList>
    </citation>
    <scope>NUCLEOTIDE SEQUENCE</scope>
</reference>
<dbReference type="Proteomes" id="UP000664169">
    <property type="component" value="Unassembled WGS sequence"/>
</dbReference>
<evidence type="ECO:0000259" key="2">
    <source>
        <dbReference type="PROSITE" id="PS50174"/>
    </source>
</evidence>
<accession>A0A8H3FMT0</accession>
<dbReference type="PROSITE" id="PS50174">
    <property type="entry name" value="G_PATCH"/>
    <property type="match status" value="1"/>
</dbReference>
<proteinExistence type="predicted"/>
<organism evidence="3 4">
    <name type="scientific">Gomphillus americanus</name>
    <dbReference type="NCBI Taxonomy" id="1940652"/>
    <lineage>
        <taxon>Eukaryota</taxon>
        <taxon>Fungi</taxon>
        <taxon>Dikarya</taxon>
        <taxon>Ascomycota</taxon>
        <taxon>Pezizomycotina</taxon>
        <taxon>Lecanoromycetes</taxon>
        <taxon>OSLEUM clade</taxon>
        <taxon>Ostropomycetidae</taxon>
        <taxon>Ostropales</taxon>
        <taxon>Graphidaceae</taxon>
        <taxon>Gomphilloideae</taxon>
        <taxon>Gomphillus</taxon>
    </lineage>
</organism>
<name>A0A8H3FMT0_9LECA</name>
<dbReference type="OrthoDB" id="20282at2759"/>